<name>Q0ACP2_ALKEH</name>
<dbReference type="AlphaFoldDB" id="Q0ACP2"/>
<evidence type="ECO:0000313" key="3">
    <source>
        <dbReference type="Proteomes" id="UP000001962"/>
    </source>
</evidence>
<feature type="region of interest" description="Disordered" evidence="1">
    <location>
        <begin position="12"/>
        <end position="44"/>
    </location>
</feature>
<keyword evidence="3" id="KW-1185">Reference proteome</keyword>
<protein>
    <submittedName>
        <fullName evidence="2">Uncharacterized protein</fullName>
    </submittedName>
</protein>
<sequence length="129" mass="14080">MSLNLAPHVANAGDGNIPEWLGDPPATPKSAVPRHRAQSDPRNGHVIMIRNAPHSESLAARINGAERQRSMGAQGAMLRHRIHDRMTSPALLGSAAGLGFLLGNRHRVAQPEVHASMPNWQREERCIRV</sequence>
<evidence type="ECO:0000313" key="2">
    <source>
        <dbReference type="EMBL" id="ABI55395.1"/>
    </source>
</evidence>
<dbReference type="Proteomes" id="UP000001962">
    <property type="component" value="Chromosome"/>
</dbReference>
<evidence type="ECO:0000256" key="1">
    <source>
        <dbReference type="SAM" id="MobiDB-lite"/>
    </source>
</evidence>
<dbReference type="EMBL" id="CP000453">
    <property type="protein sequence ID" value="ABI55395.1"/>
    <property type="molecule type" value="Genomic_DNA"/>
</dbReference>
<accession>Q0ACP2</accession>
<reference evidence="3" key="1">
    <citation type="submission" date="2006-08" db="EMBL/GenBank/DDBJ databases">
        <title>Complete sequence of Alkalilimnicola ehrilichei MLHE-1.</title>
        <authorList>
            <person name="Copeland A."/>
            <person name="Lucas S."/>
            <person name="Lapidus A."/>
            <person name="Barry K."/>
            <person name="Detter J.C."/>
            <person name="Glavina del Rio T."/>
            <person name="Hammon N."/>
            <person name="Israni S."/>
            <person name="Dalin E."/>
            <person name="Tice H."/>
            <person name="Pitluck S."/>
            <person name="Sims D."/>
            <person name="Brettin T."/>
            <person name="Bruce D."/>
            <person name="Han C."/>
            <person name="Tapia R."/>
            <person name="Gilna P."/>
            <person name="Schmutz J."/>
            <person name="Larimer F."/>
            <person name="Land M."/>
            <person name="Hauser L."/>
            <person name="Kyrpides N."/>
            <person name="Mikhailova N."/>
            <person name="Oremland R.S."/>
            <person name="Hoeft S.E."/>
            <person name="Switzer-Blum J."/>
            <person name="Kulp T."/>
            <person name="King G."/>
            <person name="Tabita R."/>
            <person name="Witte B."/>
            <person name="Santini J.M."/>
            <person name="Basu P."/>
            <person name="Hollibaugh J.T."/>
            <person name="Xie G."/>
            <person name="Stolz J.F."/>
            <person name="Richardson P."/>
        </authorList>
    </citation>
    <scope>NUCLEOTIDE SEQUENCE [LARGE SCALE GENOMIC DNA]</scope>
    <source>
        <strain evidence="3">ATCC BAA-1101 / DSM 17681 / MLHE-1</strain>
    </source>
</reference>
<proteinExistence type="predicted"/>
<dbReference type="RefSeq" id="WP_011627791.1">
    <property type="nucleotide sequence ID" value="NC_008340.1"/>
</dbReference>
<gene>
    <name evidence="2" type="ordered locus">Mlg_0037</name>
</gene>
<dbReference type="KEGG" id="aeh:Mlg_0037"/>
<organism evidence="2 3">
    <name type="scientific">Alkalilimnicola ehrlichii (strain ATCC BAA-1101 / DSM 17681 / MLHE-1)</name>
    <dbReference type="NCBI Taxonomy" id="187272"/>
    <lineage>
        <taxon>Bacteria</taxon>
        <taxon>Pseudomonadati</taxon>
        <taxon>Pseudomonadota</taxon>
        <taxon>Gammaproteobacteria</taxon>
        <taxon>Chromatiales</taxon>
        <taxon>Ectothiorhodospiraceae</taxon>
        <taxon>Alkalilimnicola</taxon>
    </lineage>
</organism>
<dbReference type="HOGENOM" id="CLU_1944174_0_0_6"/>